<keyword evidence="2" id="KW-1133">Transmembrane helix</keyword>
<feature type="signal peptide" evidence="3">
    <location>
        <begin position="1"/>
        <end position="28"/>
    </location>
</feature>
<dbReference type="PANTHER" id="PTHR34179">
    <property type="entry name" value="TUMOR PROTEIN P53-INDUCIBLE PROTEIN 13"/>
    <property type="match status" value="1"/>
</dbReference>
<feature type="region of interest" description="Disordered" evidence="1">
    <location>
        <begin position="39"/>
        <end position="117"/>
    </location>
</feature>
<evidence type="ECO:0000313" key="4">
    <source>
        <dbReference type="Ensembl" id="ENSVURP00010012278.1"/>
    </source>
</evidence>
<dbReference type="STRING" id="29139.ENSVURP00010012278"/>
<evidence type="ECO:0008006" key="6">
    <source>
        <dbReference type="Google" id="ProtNLM"/>
    </source>
</evidence>
<accession>A0A4X2KKE3</accession>
<feature type="transmembrane region" description="Helical" evidence="2">
    <location>
        <begin position="414"/>
        <end position="434"/>
    </location>
</feature>
<keyword evidence="5" id="KW-1185">Reference proteome</keyword>
<dbReference type="AlphaFoldDB" id="A0A4X2KKE3"/>
<evidence type="ECO:0000256" key="3">
    <source>
        <dbReference type="SAM" id="SignalP"/>
    </source>
</evidence>
<keyword evidence="3" id="KW-0732">Signal</keyword>
<protein>
    <recommendedName>
        <fullName evidence="6">Tumor protein p53 inducible protein 13</fullName>
    </recommendedName>
</protein>
<organism evidence="4 5">
    <name type="scientific">Vombatus ursinus</name>
    <name type="common">Common wombat</name>
    <dbReference type="NCBI Taxonomy" id="29139"/>
    <lineage>
        <taxon>Eukaryota</taxon>
        <taxon>Metazoa</taxon>
        <taxon>Chordata</taxon>
        <taxon>Craniata</taxon>
        <taxon>Vertebrata</taxon>
        <taxon>Euteleostomi</taxon>
        <taxon>Mammalia</taxon>
        <taxon>Metatheria</taxon>
        <taxon>Diprotodontia</taxon>
        <taxon>Vombatidae</taxon>
        <taxon>Vombatus</taxon>
    </lineage>
</organism>
<feature type="compositionally biased region" description="Basic residues" evidence="1">
    <location>
        <begin position="560"/>
        <end position="573"/>
    </location>
</feature>
<feature type="compositionally biased region" description="Low complexity" evidence="1">
    <location>
        <begin position="398"/>
        <end position="411"/>
    </location>
</feature>
<gene>
    <name evidence="4" type="primary">TP53I13</name>
</gene>
<name>A0A4X2KKE3_VOMUR</name>
<proteinExistence type="predicted"/>
<feature type="compositionally biased region" description="Pro residues" evidence="1">
    <location>
        <begin position="39"/>
        <end position="51"/>
    </location>
</feature>
<keyword evidence="2" id="KW-0472">Membrane</keyword>
<evidence type="ECO:0000313" key="5">
    <source>
        <dbReference type="Proteomes" id="UP000314987"/>
    </source>
</evidence>
<sequence length="573" mass="61659">MAAPRWPQLLRQPPLLLLLLLPALFCRAARGPRAVSLPLAPPRGLHPPPPRSSSAPGLGTEAGREEPGALSRVPASASSTFVLLAPPTRSSMSESGETESRGRQEEGAIPLGWDPEPRGRLGGMQGGWRAWTGGVGIPSRRVALALCFWGLQVSTELAQDRVRCPGELWPLPQEVSPRVVTKTWMGPGQGSNITFLYHPCVHPWLKLQFALLAHICVSQPRLIPYLGLTQQRPLVLVASGSSLEMARVEPAWVARWLKRRRRRGKRRAWPTPSSAPWLHWAEPTLGKDHLCPRGSVQALATAFALRSWRPPGEGIKSWGPEYTLGAKRRGLRAAVGSLPTAPATRAPPHSLGISPGEAGDTPMLAIAPRGGESNDSRPGHGSPGGCVCPGHPSPAPRAAPSRPARAPTPRTEEAAWAATALTFLLVLLTLATLCTRLHRNFRRGESIYWGPSMDGQDTVAGDGPSPCSPSPGPLATHSPCSSSPGPWLLRALAPQFLFLRPSQAPGRSLLLPWPLAPSRVLLTHRLPASPPSRAEAETAGRRPPKTQALPSETPPPARPRPGRRQPWPRRRGR</sequence>
<reference evidence="5" key="1">
    <citation type="submission" date="2018-12" db="EMBL/GenBank/DDBJ databases">
        <authorList>
            <person name="Yazar S."/>
        </authorList>
    </citation>
    <scope>NUCLEOTIDE SEQUENCE [LARGE SCALE GENOMIC DNA]</scope>
</reference>
<feature type="chain" id="PRO_5021251382" description="Tumor protein p53 inducible protein 13" evidence="3">
    <location>
        <begin position="29"/>
        <end position="573"/>
    </location>
</feature>
<feature type="region of interest" description="Disordered" evidence="1">
    <location>
        <begin position="339"/>
        <end position="411"/>
    </location>
</feature>
<reference evidence="4" key="3">
    <citation type="submission" date="2025-09" db="UniProtKB">
        <authorList>
            <consortium name="Ensembl"/>
        </authorList>
    </citation>
    <scope>IDENTIFICATION</scope>
</reference>
<dbReference type="Ensembl" id="ENSVURT00010013978.1">
    <property type="protein sequence ID" value="ENSVURP00010012278.1"/>
    <property type="gene ID" value="ENSVURG00010009500.1"/>
</dbReference>
<dbReference type="GO" id="GO:0005737">
    <property type="term" value="C:cytoplasm"/>
    <property type="evidence" value="ECO:0007669"/>
    <property type="project" value="TreeGrafter"/>
</dbReference>
<reference evidence="4" key="2">
    <citation type="submission" date="2025-08" db="UniProtKB">
        <authorList>
            <consortium name="Ensembl"/>
        </authorList>
    </citation>
    <scope>IDENTIFICATION</scope>
</reference>
<dbReference type="Proteomes" id="UP000314987">
    <property type="component" value="Unassembled WGS sequence"/>
</dbReference>
<feature type="region of interest" description="Disordered" evidence="1">
    <location>
        <begin position="446"/>
        <end position="481"/>
    </location>
</feature>
<dbReference type="GeneTree" id="ENSGT00390000008202"/>
<feature type="region of interest" description="Disordered" evidence="1">
    <location>
        <begin position="527"/>
        <end position="573"/>
    </location>
</feature>
<dbReference type="PANTHER" id="PTHR34179:SF1">
    <property type="entry name" value="TUMOR PROTEIN P53-INDUCIBLE PROTEIN 13"/>
    <property type="match status" value="1"/>
</dbReference>
<keyword evidence="2" id="KW-0812">Transmembrane</keyword>
<evidence type="ECO:0000256" key="1">
    <source>
        <dbReference type="SAM" id="MobiDB-lite"/>
    </source>
</evidence>
<evidence type="ECO:0000256" key="2">
    <source>
        <dbReference type="SAM" id="Phobius"/>
    </source>
</evidence>